<dbReference type="InterPro" id="IPR018060">
    <property type="entry name" value="HTH_AraC"/>
</dbReference>
<evidence type="ECO:0000256" key="3">
    <source>
        <dbReference type="ARBA" id="ARBA00023163"/>
    </source>
</evidence>
<evidence type="ECO:0000256" key="2">
    <source>
        <dbReference type="ARBA" id="ARBA00023125"/>
    </source>
</evidence>
<dbReference type="PROSITE" id="PS01124">
    <property type="entry name" value="HTH_ARAC_FAMILY_2"/>
    <property type="match status" value="1"/>
</dbReference>
<evidence type="ECO:0000256" key="1">
    <source>
        <dbReference type="ARBA" id="ARBA00023015"/>
    </source>
</evidence>
<dbReference type="Pfam" id="PF02311">
    <property type="entry name" value="AraC_binding"/>
    <property type="match status" value="1"/>
</dbReference>
<organism evidence="5 6">
    <name type="scientific">Thermophilibacter provencensis</name>
    <dbReference type="NCBI Taxonomy" id="1852386"/>
    <lineage>
        <taxon>Bacteria</taxon>
        <taxon>Bacillati</taxon>
        <taxon>Actinomycetota</taxon>
        <taxon>Coriobacteriia</taxon>
        <taxon>Coriobacteriales</taxon>
        <taxon>Atopobiaceae</taxon>
        <taxon>Thermophilibacter</taxon>
    </lineage>
</organism>
<accession>A0ABT7V6A2</accession>
<keyword evidence="6" id="KW-1185">Reference proteome</keyword>
<evidence type="ECO:0000259" key="4">
    <source>
        <dbReference type="PROSITE" id="PS01124"/>
    </source>
</evidence>
<name>A0ABT7V6A2_9ACTN</name>
<reference evidence="5" key="1">
    <citation type="submission" date="2023-06" db="EMBL/GenBank/DDBJ databases">
        <title>Identification and characterization of horizontal gene transfer across gut microbiota members of farm animals based on homology search.</title>
        <authorList>
            <person name="Schwarzerova J."/>
            <person name="Nykrynova M."/>
            <person name="Jureckova K."/>
            <person name="Cejkova D."/>
            <person name="Rychlik I."/>
        </authorList>
    </citation>
    <scope>NUCLEOTIDE SEQUENCE</scope>
    <source>
        <strain evidence="5">153_Feed</strain>
    </source>
</reference>
<dbReference type="SUPFAM" id="SSF51215">
    <property type="entry name" value="Regulatory protein AraC"/>
    <property type="match status" value="1"/>
</dbReference>
<dbReference type="RefSeq" id="WP_289511613.1">
    <property type="nucleotide sequence ID" value="NZ_JAUDEA010000011.1"/>
</dbReference>
<reference evidence="5" key="2">
    <citation type="submission" date="2023-06" db="EMBL/GenBank/DDBJ databases">
        <authorList>
            <person name="Zeman M."/>
            <person name="Kubasova T."/>
            <person name="Jahodarova E."/>
            <person name="Nykrynova M."/>
            <person name="Rychlik I."/>
        </authorList>
    </citation>
    <scope>NUCLEOTIDE SEQUENCE</scope>
    <source>
        <strain evidence="5">153_Feed</strain>
    </source>
</reference>
<keyword evidence="3" id="KW-0804">Transcription</keyword>
<dbReference type="PANTHER" id="PTHR43280:SF11">
    <property type="entry name" value="RCS-SPECIFIC HTH-TYPE TRANSCRIPTIONAL ACTIVATOR RCLR"/>
    <property type="match status" value="1"/>
</dbReference>
<dbReference type="InterPro" id="IPR003313">
    <property type="entry name" value="AraC-bd"/>
</dbReference>
<keyword evidence="2" id="KW-0238">DNA-binding</keyword>
<protein>
    <submittedName>
        <fullName evidence="5">AraC family transcriptional regulator</fullName>
    </submittedName>
</protein>
<dbReference type="CDD" id="cd06986">
    <property type="entry name" value="cupin_MmsR-like_N"/>
    <property type="match status" value="1"/>
</dbReference>
<evidence type="ECO:0000313" key="5">
    <source>
        <dbReference type="EMBL" id="MDM8271536.1"/>
    </source>
</evidence>
<dbReference type="Proteomes" id="UP001529256">
    <property type="component" value="Unassembled WGS sequence"/>
</dbReference>
<dbReference type="PRINTS" id="PR00032">
    <property type="entry name" value="HTHARAC"/>
</dbReference>
<gene>
    <name evidence="5" type="ORF">QUW25_07620</name>
</gene>
<keyword evidence="1" id="KW-0805">Transcription regulation</keyword>
<dbReference type="Gene3D" id="1.10.10.60">
    <property type="entry name" value="Homeodomain-like"/>
    <property type="match status" value="2"/>
</dbReference>
<dbReference type="InterPro" id="IPR018062">
    <property type="entry name" value="HTH_AraC-typ_CS"/>
</dbReference>
<evidence type="ECO:0000313" key="6">
    <source>
        <dbReference type="Proteomes" id="UP001529256"/>
    </source>
</evidence>
<dbReference type="InterPro" id="IPR020449">
    <property type="entry name" value="Tscrpt_reg_AraC-type_HTH"/>
</dbReference>
<dbReference type="Pfam" id="PF12833">
    <property type="entry name" value="HTH_18"/>
    <property type="match status" value="1"/>
</dbReference>
<proteinExistence type="predicted"/>
<comment type="caution">
    <text evidence="5">The sequence shown here is derived from an EMBL/GenBank/DDBJ whole genome shotgun (WGS) entry which is preliminary data.</text>
</comment>
<dbReference type="InterPro" id="IPR037923">
    <property type="entry name" value="HTH-like"/>
</dbReference>
<sequence length="284" mass="32313">MPAHELEFSTFPHGHYVDLMPYQYGREACEPGHAFGPARRSHFLFHYIISGRGLLMSTDENGVKSDHRLSEGEGFLIFPNQVNTYVADLDDPWEYIWVEFDGIHVADELEQVGMTPTSPIYRSLSSDRCSRMVEEMRYLVAHSDASALHLIGHTYLFLDYLLSSVDRPSELPTSKIQGFYIREAIDFIKESYQADITVEDIAKRTGLNRSYFGKVFKAATGKSPQQYLIGYRMSKASELLKLTALPVAEVGRAVGYPNQLHFSRAFKNAFGISPRDWRRQNAQA</sequence>
<dbReference type="EMBL" id="JAUDEA010000011">
    <property type="protein sequence ID" value="MDM8271536.1"/>
    <property type="molecule type" value="Genomic_DNA"/>
</dbReference>
<dbReference type="InterPro" id="IPR009057">
    <property type="entry name" value="Homeodomain-like_sf"/>
</dbReference>
<feature type="domain" description="HTH araC/xylS-type" evidence="4">
    <location>
        <begin position="182"/>
        <end position="280"/>
    </location>
</feature>
<dbReference type="PROSITE" id="PS00041">
    <property type="entry name" value="HTH_ARAC_FAMILY_1"/>
    <property type="match status" value="1"/>
</dbReference>
<dbReference type="SMART" id="SM00342">
    <property type="entry name" value="HTH_ARAC"/>
    <property type="match status" value="1"/>
</dbReference>
<dbReference type="SUPFAM" id="SSF46689">
    <property type="entry name" value="Homeodomain-like"/>
    <property type="match status" value="2"/>
</dbReference>
<dbReference type="PANTHER" id="PTHR43280">
    <property type="entry name" value="ARAC-FAMILY TRANSCRIPTIONAL REGULATOR"/>
    <property type="match status" value="1"/>
</dbReference>